<dbReference type="GO" id="GO:0006355">
    <property type="term" value="P:regulation of DNA-templated transcription"/>
    <property type="evidence" value="ECO:0007669"/>
    <property type="project" value="InterPro"/>
</dbReference>
<dbReference type="InterPro" id="IPR036390">
    <property type="entry name" value="WH_DNA-bd_sf"/>
</dbReference>
<dbReference type="PANTHER" id="PTHR18964">
    <property type="entry name" value="ROK (REPRESSOR, ORF, KINASE) FAMILY"/>
    <property type="match status" value="1"/>
</dbReference>
<feature type="domain" description="HTH iclR-type" evidence="2">
    <location>
        <begin position="20"/>
        <end position="63"/>
    </location>
</feature>
<dbReference type="AlphaFoldDB" id="A0A6G4TZQ8"/>
<dbReference type="InterPro" id="IPR005471">
    <property type="entry name" value="Tscrpt_reg_IclR_N"/>
</dbReference>
<dbReference type="InterPro" id="IPR000600">
    <property type="entry name" value="ROK"/>
</dbReference>
<protein>
    <submittedName>
        <fullName evidence="3">ROK family protein</fullName>
    </submittedName>
</protein>
<dbReference type="RefSeq" id="WP_165237623.1">
    <property type="nucleotide sequence ID" value="NZ_JAAKZV010000058.1"/>
</dbReference>
<gene>
    <name evidence="3" type="ORF">G5C51_15570</name>
</gene>
<dbReference type="Proteomes" id="UP000481583">
    <property type="component" value="Unassembled WGS sequence"/>
</dbReference>
<dbReference type="SUPFAM" id="SSF46785">
    <property type="entry name" value="Winged helix' DNA-binding domain"/>
    <property type="match status" value="1"/>
</dbReference>
<proteinExistence type="inferred from homology"/>
<comment type="similarity">
    <text evidence="1">Belongs to the ROK (NagC/XylR) family.</text>
</comment>
<evidence type="ECO:0000313" key="3">
    <source>
        <dbReference type="EMBL" id="NGN65313.1"/>
    </source>
</evidence>
<dbReference type="InterPro" id="IPR036388">
    <property type="entry name" value="WH-like_DNA-bd_sf"/>
</dbReference>
<dbReference type="PROSITE" id="PS01228">
    <property type="entry name" value="COF_1"/>
    <property type="match status" value="1"/>
</dbReference>
<dbReference type="GO" id="GO:0003677">
    <property type="term" value="F:DNA binding"/>
    <property type="evidence" value="ECO:0007669"/>
    <property type="project" value="InterPro"/>
</dbReference>
<evidence type="ECO:0000259" key="2">
    <source>
        <dbReference type="Pfam" id="PF09339"/>
    </source>
</evidence>
<name>A0A6G4TZQ8_9ACTN</name>
<dbReference type="Pfam" id="PF09339">
    <property type="entry name" value="HTH_IclR"/>
    <property type="match status" value="1"/>
</dbReference>
<dbReference type="CDD" id="cd23763">
    <property type="entry name" value="ASKHA_ATPase_ROK"/>
    <property type="match status" value="1"/>
</dbReference>
<accession>A0A6G4TZQ8</accession>
<reference evidence="3 4" key="1">
    <citation type="submission" date="2020-02" db="EMBL/GenBank/DDBJ databases">
        <title>Whole-genome analyses of novel actinobacteria.</title>
        <authorList>
            <person name="Sahin N."/>
        </authorList>
    </citation>
    <scope>NUCLEOTIDE SEQUENCE [LARGE SCALE GENOMIC DNA]</scope>
    <source>
        <strain evidence="3 4">A7024</strain>
    </source>
</reference>
<dbReference type="Pfam" id="PF00480">
    <property type="entry name" value="ROK"/>
    <property type="match status" value="2"/>
</dbReference>
<evidence type="ECO:0000313" key="4">
    <source>
        <dbReference type="Proteomes" id="UP000481583"/>
    </source>
</evidence>
<dbReference type="SUPFAM" id="SSF53067">
    <property type="entry name" value="Actin-like ATPase domain"/>
    <property type="match status" value="1"/>
</dbReference>
<keyword evidence="4" id="KW-1185">Reference proteome</keyword>
<comment type="caution">
    <text evidence="3">The sequence shown here is derived from an EMBL/GenBank/DDBJ whole genome shotgun (WGS) entry which is preliminary data.</text>
</comment>
<dbReference type="PANTHER" id="PTHR18964:SF149">
    <property type="entry name" value="BIFUNCTIONAL UDP-N-ACETYLGLUCOSAMINE 2-EPIMERASE_N-ACETYLMANNOSAMINE KINASE"/>
    <property type="match status" value="1"/>
</dbReference>
<dbReference type="EMBL" id="JAAKZV010000058">
    <property type="protein sequence ID" value="NGN65313.1"/>
    <property type="molecule type" value="Genomic_DNA"/>
</dbReference>
<dbReference type="Gene3D" id="3.30.420.40">
    <property type="match status" value="2"/>
</dbReference>
<sequence>MASAAPTGGDLSRLRQLNSLAVFGALRADGPLTLTAVAERTGLSRPSTKEVVDQLVELGWVVEVAPSAGTIGRPARRYRFRAEAGHIAGIDLGVHTVRAVVSDLDGTVLAETRQAVTPATPNDERIAAAERAVEGCLTMADLAREDLWTVAAGTTGIVDTAGVVRICAGIPGWAGVDLTARLGELFSCPIEIENDARLAALAERERGVAKGIRDAVFVHAGRRTGAALVIGGEVHRGFGGAAGEIGLHPVAHWERSADHIHDCPAVPAGVPKRDAARHTFAAARDGDPAALAAVDRYCDELAVGVSAMVMTLDPELVVLGGGFSPAGDVLLPRLRARLEEVCLRMPELRASTLGEECVAVGAVGRAVARLDAKHFGLTPGGIAPAR</sequence>
<dbReference type="InterPro" id="IPR043129">
    <property type="entry name" value="ATPase_NBD"/>
</dbReference>
<evidence type="ECO:0000256" key="1">
    <source>
        <dbReference type="ARBA" id="ARBA00006479"/>
    </source>
</evidence>
<organism evidence="3 4">
    <name type="scientific">Streptomyces coryli</name>
    <dbReference type="NCBI Taxonomy" id="1128680"/>
    <lineage>
        <taxon>Bacteria</taxon>
        <taxon>Bacillati</taxon>
        <taxon>Actinomycetota</taxon>
        <taxon>Actinomycetes</taxon>
        <taxon>Kitasatosporales</taxon>
        <taxon>Streptomycetaceae</taxon>
        <taxon>Streptomyces</taxon>
    </lineage>
</organism>
<dbReference type="Gene3D" id="1.10.10.10">
    <property type="entry name" value="Winged helix-like DNA-binding domain superfamily/Winged helix DNA-binding domain"/>
    <property type="match status" value="1"/>
</dbReference>